<keyword evidence="2" id="KW-0732">Signal</keyword>
<reference evidence="4 5" key="1">
    <citation type="submission" date="2019-03" db="EMBL/GenBank/DDBJ databases">
        <title>Above-ground endophytic microbial communities from plants in different locations in the United States.</title>
        <authorList>
            <person name="Frank C."/>
        </authorList>
    </citation>
    <scope>NUCLEOTIDE SEQUENCE [LARGE SCALE GENOMIC DNA]</scope>
    <source>
        <strain evidence="4 5">LP_13_YM</strain>
    </source>
</reference>
<dbReference type="EMBL" id="SMCS01000003">
    <property type="protein sequence ID" value="TCV94997.1"/>
    <property type="molecule type" value="Genomic_DNA"/>
</dbReference>
<feature type="signal peptide" evidence="2">
    <location>
        <begin position="1"/>
        <end position="19"/>
    </location>
</feature>
<dbReference type="RefSeq" id="WP_132143780.1">
    <property type="nucleotide sequence ID" value="NZ_SMCS01000003.1"/>
</dbReference>
<dbReference type="AlphaFoldDB" id="A0A4R3YQC4"/>
<evidence type="ECO:0000313" key="4">
    <source>
        <dbReference type="EMBL" id="TCV94997.1"/>
    </source>
</evidence>
<dbReference type="InterPro" id="IPR025392">
    <property type="entry name" value="DUF4124"/>
</dbReference>
<dbReference type="OrthoDB" id="7068596at2"/>
<comment type="caution">
    <text evidence="4">The sequence shown here is derived from an EMBL/GenBank/DDBJ whole genome shotgun (WGS) entry which is preliminary data.</text>
</comment>
<feature type="region of interest" description="Disordered" evidence="1">
    <location>
        <begin position="37"/>
        <end position="87"/>
    </location>
</feature>
<feature type="compositionally biased region" description="Low complexity" evidence="1">
    <location>
        <begin position="68"/>
        <end position="80"/>
    </location>
</feature>
<feature type="compositionally biased region" description="Low complexity" evidence="1">
    <location>
        <begin position="127"/>
        <end position="139"/>
    </location>
</feature>
<dbReference type="Proteomes" id="UP000295645">
    <property type="component" value="Unassembled WGS sequence"/>
</dbReference>
<evidence type="ECO:0000259" key="3">
    <source>
        <dbReference type="Pfam" id="PF13511"/>
    </source>
</evidence>
<feature type="domain" description="DUF4124" evidence="3">
    <location>
        <begin position="15"/>
        <end position="68"/>
    </location>
</feature>
<evidence type="ECO:0000256" key="1">
    <source>
        <dbReference type="SAM" id="MobiDB-lite"/>
    </source>
</evidence>
<dbReference type="Pfam" id="PF13511">
    <property type="entry name" value="DUF4124"/>
    <property type="match status" value="1"/>
</dbReference>
<sequence length="139" mass="14738">MRRYLVVALLVSVATMAHGQAQFYKWKDAQGVTHYTDAPPTTGTKFDKVHTNGTAEAPGPVPVPAPAPAAANKAPAGTTADTPDNRKKLCTQLKANIDLLASSQPVSADDGKGGQTQLDANGRKQQQEAAQTQYQTYCK</sequence>
<feature type="chain" id="PRO_5020702804" evidence="2">
    <location>
        <begin position="20"/>
        <end position="139"/>
    </location>
</feature>
<accession>A0A4R3YQC4</accession>
<keyword evidence="5" id="KW-1185">Reference proteome</keyword>
<organism evidence="4 5">
    <name type="scientific">Luteibacter rhizovicinus</name>
    <dbReference type="NCBI Taxonomy" id="242606"/>
    <lineage>
        <taxon>Bacteria</taxon>
        <taxon>Pseudomonadati</taxon>
        <taxon>Pseudomonadota</taxon>
        <taxon>Gammaproteobacteria</taxon>
        <taxon>Lysobacterales</taxon>
        <taxon>Rhodanobacteraceae</taxon>
        <taxon>Luteibacter</taxon>
    </lineage>
</organism>
<proteinExistence type="predicted"/>
<protein>
    <submittedName>
        <fullName evidence="4">Uncharacterized protein DUF4124</fullName>
    </submittedName>
</protein>
<feature type="region of interest" description="Disordered" evidence="1">
    <location>
        <begin position="101"/>
        <end position="139"/>
    </location>
</feature>
<gene>
    <name evidence="4" type="ORF">EC912_103490</name>
</gene>
<evidence type="ECO:0000313" key="5">
    <source>
        <dbReference type="Proteomes" id="UP000295645"/>
    </source>
</evidence>
<evidence type="ECO:0000256" key="2">
    <source>
        <dbReference type="SAM" id="SignalP"/>
    </source>
</evidence>
<name>A0A4R3YQC4_9GAMM</name>